<evidence type="ECO:0000313" key="2">
    <source>
        <dbReference type="Proteomes" id="UP001642484"/>
    </source>
</evidence>
<gene>
    <name evidence="1" type="ORF">CCMP2556_LOCUS24854</name>
</gene>
<keyword evidence="2" id="KW-1185">Reference proteome</keyword>
<dbReference type="EMBL" id="CAXAMN010016446">
    <property type="protein sequence ID" value="CAK9048219.1"/>
    <property type="molecule type" value="Genomic_DNA"/>
</dbReference>
<reference evidence="1 2" key="1">
    <citation type="submission" date="2024-02" db="EMBL/GenBank/DDBJ databases">
        <authorList>
            <person name="Chen Y."/>
            <person name="Shah S."/>
            <person name="Dougan E. K."/>
            <person name="Thang M."/>
            <person name="Chan C."/>
        </authorList>
    </citation>
    <scope>NUCLEOTIDE SEQUENCE [LARGE SCALE GENOMIC DNA]</scope>
</reference>
<comment type="caution">
    <text evidence="1">The sequence shown here is derived from an EMBL/GenBank/DDBJ whole genome shotgun (WGS) entry which is preliminary data.</text>
</comment>
<accession>A0ABP0MDM9</accession>
<proteinExistence type="predicted"/>
<sequence>MGWQCTGPFPSIDMSRTPSLPVVPGSLKGAFVLRMPLDSVDLAIFAQLDVQILLFQLFQPALRVGAGEILHLLTHGGMWAPLPSSKHKKNRTCAAVSLRSTASGALWHIWQGRALAFSAMMWRTIDSYSCDMQYTVPIKAH</sequence>
<organism evidence="1 2">
    <name type="scientific">Durusdinium trenchii</name>
    <dbReference type="NCBI Taxonomy" id="1381693"/>
    <lineage>
        <taxon>Eukaryota</taxon>
        <taxon>Sar</taxon>
        <taxon>Alveolata</taxon>
        <taxon>Dinophyceae</taxon>
        <taxon>Suessiales</taxon>
        <taxon>Symbiodiniaceae</taxon>
        <taxon>Durusdinium</taxon>
    </lineage>
</organism>
<name>A0ABP0MDM9_9DINO</name>
<protein>
    <submittedName>
        <fullName evidence="1">Uncharacterized protein</fullName>
    </submittedName>
</protein>
<evidence type="ECO:0000313" key="1">
    <source>
        <dbReference type="EMBL" id="CAK9048219.1"/>
    </source>
</evidence>
<dbReference type="Proteomes" id="UP001642484">
    <property type="component" value="Unassembled WGS sequence"/>
</dbReference>